<dbReference type="PANTHER" id="PTHR43991">
    <property type="entry name" value="WD REPEAT PROTEIN (AFU_ORTHOLOGUE AFUA_8G05640)-RELATED"/>
    <property type="match status" value="1"/>
</dbReference>
<dbReference type="PANTHER" id="PTHR43991:SF12">
    <property type="entry name" value="WD REPEAT PROTEIN (AFU_ORTHOLOGUE AFUA_8G05640)"/>
    <property type="match status" value="1"/>
</dbReference>
<name>A0A077RPM2_WHEAT</name>
<dbReference type="InterPro" id="IPR036188">
    <property type="entry name" value="FAD/NAD-bd_sf"/>
</dbReference>
<evidence type="ECO:0000313" key="3">
    <source>
        <dbReference type="EMBL" id="CDM84305.1"/>
    </source>
</evidence>
<gene>
    <name evidence="2" type="ORF">TRAES_3BF010400260CFD_c1</name>
    <name evidence="3" type="ORF">TRAES_3BF010600130CFD_c1</name>
</gene>
<accession>A0A077RPM2</accession>
<evidence type="ECO:0000313" key="2">
    <source>
        <dbReference type="EMBL" id="CDM80791.1"/>
    </source>
</evidence>
<proteinExistence type="predicted"/>
<protein>
    <submittedName>
        <fullName evidence="2">Uncharacterized protein</fullName>
    </submittedName>
</protein>
<dbReference type="Gene3D" id="3.50.50.60">
    <property type="entry name" value="FAD/NAD(P)-binding domain"/>
    <property type="match status" value="1"/>
</dbReference>
<dbReference type="EMBL" id="HG670306">
    <property type="protein sequence ID" value="CDM84305.1"/>
    <property type="molecule type" value="Genomic_DNA"/>
</dbReference>
<feature type="compositionally biased region" description="Low complexity" evidence="1">
    <location>
        <begin position="155"/>
        <end position="174"/>
    </location>
</feature>
<sequence length="232" mass="26055">MELRRTPWCCVGALGAPLRAAMELRVDVIGAALKTRWSSSRTAPPPTRASSPVLRYLEEFARRFDPLGLVRFRTEVVSVPRSRDDDAGWRVRLACAGSKLEEEVSEQHQEEELPHSALDLRLPRPPLAMDSVLGFLPPPPERGGEECKRTRVRWPDGSSGSSSSWTAPSSAGPWCRSTTRPLSPRNILWATSKHDVYMMQNYSVMHWSSLLRRGKEVLNVAGPNQVIYHRAM</sequence>
<organism evidence="2">
    <name type="scientific">Triticum aestivum</name>
    <name type="common">Wheat</name>
    <dbReference type="NCBI Taxonomy" id="4565"/>
    <lineage>
        <taxon>Eukaryota</taxon>
        <taxon>Viridiplantae</taxon>
        <taxon>Streptophyta</taxon>
        <taxon>Embryophyta</taxon>
        <taxon>Tracheophyta</taxon>
        <taxon>Spermatophyta</taxon>
        <taxon>Magnoliopsida</taxon>
        <taxon>Liliopsida</taxon>
        <taxon>Poales</taxon>
        <taxon>Poaceae</taxon>
        <taxon>BOP clade</taxon>
        <taxon>Pooideae</taxon>
        <taxon>Triticodae</taxon>
        <taxon>Triticeae</taxon>
        <taxon>Triticinae</taxon>
        <taxon>Triticum</taxon>
    </lineage>
</organism>
<dbReference type="HOGENOM" id="CLU_1196680_0_0_1"/>
<feature type="region of interest" description="Disordered" evidence="1">
    <location>
        <begin position="152"/>
        <end position="177"/>
    </location>
</feature>
<dbReference type="EMBL" id="HG670306">
    <property type="protein sequence ID" value="CDM80791.1"/>
    <property type="molecule type" value="Genomic_DNA"/>
</dbReference>
<dbReference type="AlphaFoldDB" id="A0A077RPM2"/>
<evidence type="ECO:0000256" key="1">
    <source>
        <dbReference type="SAM" id="MobiDB-lite"/>
    </source>
</evidence>
<reference evidence="2" key="1">
    <citation type="journal article" date="2014" name="Science">
        <title>Structural and functional partitioning of bread wheat chromosome 3B.</title>
        <authorList>
            <person name="Choulet F."/>
            <person name="Alberti A."/>
            <person name="Theil S."/>
            <person name="Glover N."/>
            <person name="Barbe V."/>
            <person name="Daron J."/>
            <person name="Pingault L."/>
            <person name="Sourdille P."/>
            <person name="Couloux A."/>
            <person name="Paux E."/>
            <person name="Leroy P."/>
            <person name="Mangenot S."/>
            <person name="Guilhot N."/>
            <person name="Le Gouis J."/>
            <person name="Balfourier F."/>
            <person name="Alaux M."/>
            <person name="Jamilloux V."/>
            <person name="Poulain J."/>
            <person name="Durand C."/>
            <person name="Bellec A."/>
            <person name="Gaspin C."/>
            <person name="Safar J."/>
            <person name="Dolezel J."/>
            <person name="Rogers J."/>
            <person name="Vandepoele K."/>
            <person name="Aury J.M."/>
            <person name="Mayer K."/>
            <person name="Berges H."/>
            <person name="Quesneville H."/>
            <person name="Wincker P."/>
            <person name="Feuillet C."/>
        </authorList>
    </citation>
    <scope>NUCLEOTIDE SEQUENCE</scope>
</reference>